<protein>
    <recommendedName>
        <fullName evidence="13">NB-ARC domain-containing protein</fullName>
    </recommendedName>
</protein>
<dbReference type="EMBL" id="JACEFO010001828">
    <property type="protein sequence ID" value="KAF8700215.1"/>
    <property type="molecule type" value="Genomic_DNA"/>
</dbReference>
<dbReference type="InterPro" id="IPR041118">
    <property type="entry name" value="Rx_N"/>
</dbReference>
<dbReference type="Gene3D" id="3.40.50.300">
    <property type="entry name" value="P-loop containing nucleotide triphosphate hydrolases"/>
    <property type="match status" value="1"/>
</dbReference>
<feature type="domain" description="Disease resistance protein winged helix" evidence="9">
    <location>
        <begin position="442"/>
        <end position="516"/>
    </location>
</feature>
<evidence type="ECO:0000259" key="10">
    <source>
        <dbReference type="Pfam" id="PF23598"/>
    </source>
</evidence>
<feature type="domain" description="Disease resistance R13L4/SHOC-2-like LRR" evidence="10">
    <location>
        <begin position="575"/>
        <end position="935"/>
    </location>
</feature>
<dbReference type="OrthoDB" id="690296at2759"/>
<evidence type="ECO:0000259" key="9">
    <source>
        <dbReference type="Pfam" id="PF23559"/>
    </source>
</evidence>
<keyword evidence="5" id="KW-0611">Plant defense</keyword>
<evidence type="ECO:0000256" key="1">
    <source>
        <dbReference type="ARBA" id="ARBA00008894"/>
    </source>
</evidence>
<sequence length="997" mass="112136">MKIGSWPEPASKMDAAVVVPSLPFKRHAVLLLSGSDDVAFLKSELRSMLAVIHHSEFIDHLHDLPRSWVNATRKLAYQVEDWLDLHALAVHASGGGSKPSSSSRLLRLLPRGAHMLTTLPSHKSIAKELQALKQRVVKLNKQWELRVRPLWCPLDSPTVPIDPRPIASDARPNEQLVGLDDGPINEVANMVMDAGDKQAELKIVSIVGMAGSGKTTLASEVYRRLTEINCCFKCRAFVSVGLNPDFGKTLIDMVAGLTNRDKEDVVNIIRNEFDANIITMTREILNKERYLIVVDDLWDMQAWEMIKYCFPENSLGSRIITTTRNLALAKECGDSIYNIPLLSETHSRELFLHRAFGSGHDSSQDLEDFFAQITSRCGGLPLALVTLASIMLRVRSSMGEWESLIGSRWLLQPDANDMMWIFNLSYKDLPPHLRKCILYLSMFPENYKVDTARLVRLWIAEQFIAEGEGRPSTDLEETATSYLNELIGRNMVQPLHLIHDGAPSYCKLHPMMYDFIVCKSMEENFATLVDDQNRVFPINNNTFSSNNITVHRLSLQSSKQDQNLALKIGATNLSHVRSIIVFSQASRAPRMSDLSFVRVLDLEGYDGPIRLDGLNKLLLLRYLGLRGTGISELPASVWELRCLETLDVRSTNVKELPRSIGRLRETLTTLLFSSEGMLNSRTGTKTSIAEDVQHCRELVNLATIDLREHHASFVKSLGSLDSLRMITIIWSLQHCTDESYREALLSCIQKWTNLRSLTIHCGLSCSMEFLGSLSHPPELLEKFMVTDGGFLSVPKWIQNLSFLSFLQISLCRLATDDLKILGDIPKLQLLILSLDFVPREAIEIETLGFSELLRFSVNCPVPWLIFRTGAMPKLTHLQLEFCSGSASQDSVPYGIGNLQRLTEVTLLYNQKWCANSSSVRRTLDAVKRQVAKHRNPINLTINDTKVDVQEEVVEETKSTARIQIGDVQQVGEVIARTRIETWGEIEIEPEGDNINDA</sequence>
<keyword evidence="12" id="KW-1185">Reference proteome</keyword>
<comment type="caution">
    <text evidence="11">The sequence shown here is derived from an EMBL/GenBank/DDBJ whole genome shotgun (WGS) entry which is preliminary data.</text>
</comment>
<evidence type="ECO:0000256" key="5">
    <source>
        <dbReference type="ARBA" id="ARBA00022821"/>
    </source>
</evidence>
<dbReference type="InterPro" id="IPR036388">
    <property type="entry name" value="WH-like_DNA-bd_sf"/>
</dbReference>
<dbReference type="Pfam" id="PF18052">
    <property type="entry name" value="Rx_N"/>
    <property type="match status" value="1"/>
</dbReference>
<keyword evidence="2" id="KW-0433">Leucine-rich repeat</keyword>
<dbReference type="Pfam" id="PF23598">
    <property type="entry name" value="LRR_14"/>
    <property type="match status" value="1"/>
</dbReference>
<dbReference type="GO" id="GO:0043531">
    <property type="term" value="F:ADP binding"/>
    <property type="evidence" value="ECO:0007669"/>
    <property type="project" value="InterPro"/>
</dbReference>
<gene>
    <name evidence="11" type="ORF">HU200_034592</name>
</gene>
<evidence type="ECO:0000259" key="7">
    <source>
        <dbReference type="Pfam" id="PF00931"/>
    </source>
</evidence>
<dbReference type="SUPFAM" id="SSF52058">
    <property type="entry name" value="L domain-like"/>
    <property type="match status" value="1"/>
</dbReference>
<accession>A0A835BGT0</accession>
<comment type="similarity">
    <text evidence="1">Belongs to the disease resistance NB-LRR family.</text>
</comment>
<dbReference type="PRINTS" id="PR00364">
    <property type="entry name" value="DISEASERSIST"/>
</dbReference>
<evidence type="ECO:0008006" key="13">
    <source>
        <dbReference type="Google" id="ProtNLM"/>
    </source>
</evidence>
<dbReference type="FunFam" id="1.10.10.10:FF:000322">
    <property type="entry name" value="Probable disease resistance protein At1g63360"/>
    <property type="match status" value="1"/>
</dbReference>
<dbReference type="InterPro" id="IPR027417">
    <property type="entry name" value="P-loop_NTPase"/>
</dbReference>
<dbReference type="Pfam" id="PF00931">
    <property type="entry name" value="NB-ARC"/>
    <property type="match status" value="1"/>
</dbReference>
<evidence type="ECO:0000256" key="4">
    <source>
        <dbReference type="ARBA" id="ARBA00022741"/>
    </source>
</evidence>
<dbReference type="GO" id="GO:0042742">
    <property type="term" value="P:defense response to bacterium"/>
    <property type="evidence" value="ECO:0007669"/>
    <property type="project" value="UniProtKB-ARBA"/>
</dbReference>
<keyword evidence="6" id="KW-0175">Coiled coil</keyword>
<dbReference type="Gene3D" id="3.80.10.10">
    <property type="entry name" value="Ribonuclease Inhibitor"/>
    <property type="match status" value="1"/>
</dbReference>
<dbReference type="Gene3D" id="1.20.5.4130">
    <property type="match status" value="1"/>
</dbReference>
<keyword evidence="4" id="KW-0547">Nucleotide-binding</keyword>
<feature type="domain" description="Disease resistance N-terminal" evidence="8">
    <location>
        <begin position="30"/>
        <end position="94"/>
    </location>
</feature>
<name>A0A835BGT0_9POAL</name>
<organism evidence="11 12">
    <name type="scientific">Digitaria exilis</name>
    <dbReference type="NCBI Taxonomy" id="1010633"/>
    <lineage>
        <taxon>Eukaryota</taxon>
        <taxon>Viridiplantae</taxon>
        <taxon>Streptophyta</taxon>
        <taxon>Embryophyta</taxon>
        <taxon>Tracheophyta</taxon>
        <taxon>Spermatophyta</taxon>
        <taxon>Magnoliopsida</taxon>
        <taxon>Liliopsida</taxon>
        <taxon>Poales</taxon>
        <taxon>Poaceae</taxon>
        <taxon>PACMAD clade</taxon>
        <taxon>Panicoideae</taxon>
        <taxon>Panicodae</taxon>
        <taxon>Paniceae</taxon>
        <taxon>Anthephorinae</taxon>
        <taxon>Digitaria</taxon>
    </lineage>
</organism>
<evidence type="ECO:0000313" key="12">
    <source>
        <dbReference type="Proteomes" id="UP000636709"/>
    </source>
</evidence>
<proteinExistence type="inferred from homology"/>
<keyword evidence="3" id="KW-0677">Repeat</keyword>
<dbReference type="InterPro" id="IPR044974">
    <property type="entry name" value="Disease_R_plants"/>
</dbReference>
<dbReference type="InterPro" id="IPR055414">
    <property type="entry name" value="LRR_R13L4/SHOC2-like"/>
</dbReference>
<dbReference type="GO" id="GO:0002758">
    <property type="term" value="P:innate immune response-activating signaling pathway"/>
    <property type="evidence" value="ECO:0007669"/>
    <property type="project" value="UniProtKB-ARBA"/>
</dbReference>
<dbReference type="SUPFAM" id="SSF52540">
    <property type="entry name" value="P-loop containing nucleoside triphosphate hydrolases"/>
    <property type="match status" value="1"/>
</dbReference>
<dbReference type="GO" id="GO:0009626">
    <property type="term" value="P:plant-type hypersensitive response"/>
    <property type="evidence" value="ECO:0007669"/>
    <property type="project" value="UniProtKB-ARBA"/>
</dbReference>
<evidence type="ECO:0000256" key="3">
    <source>
        <dbReference type="ARBA" id="ARBA00022737"/>
    </source>
</evidence>
<evidence type="ECO:0000256" key="6">
    <source>
        <dbReference type="ARBA" id="ARBA00023054"/>
    </source>
</evidence>
<evidence type="ECO:0000256" key="2">
    <source>
        <dbReference type="ARBA" id="ARBA00022614"/>
    </source>
</evidence>
<dbReference type="PANTHER" id="PTHR23155">
    <property type="entry name" value="DISEASE RESISTANCE PROTEIN RP"/>
    <property type="match status" value="1"/>
</dbReference>
<dbReference type="Gene3D" id="1.10.8.430">
    <property type="entry name" value="Helical domain of apoptotic protease-activating factors"/>
    <property type="match status" value="1"/>
</dbReference>
<dbReference type="Proteomes" id="UP000636709">
    <property type="component" value="Unassembled WGS sequence"/>
</dbReference>
<dbReference type="InterPro" id="IPR058922">
    <property type="entry name" value="WHD_DRP"/>
</dbReference>
<dbReference type="Pfam" id="PF23559">
    <property type="entry name" value="WHD_DRP"/>
    <property type="match status" value="1"/>
</dbReference>
<dbReference type="PANTHER" id="PTHR23155:SF1235">
    <property type="entry name" value="OS01G0335700 PROTEIN"/>
    <property type="match status" value="1"/>
</dbReference>
<evidence type="ECO:0000313" key="11">
    <source>
        <dbReference type="EMBL" id="KAF8700215.1"/>
    </source>
</evidence>
<feature type="domain" description="NB-ARC" evidence="7">
    <location>
        <begin position="186"/>
        <end position="356"/>
    </location>
</feature>
<dbReference type="Gene3D" id="1.10.10.10">
    <property type="entry name" value="Winged helix-like DNA-binding domain superfamily/Winged helix DNA-binding domain"/>
    <property type="match status" value="1"/>
</dbReference>
<dbReference type="InterPro" id="IPR032675">
    <property type="entry name" value="LRR_dom_sf"/>
</dbReference>
<reference evidence="11" key="1">
    <citation type="submission" date="2020-07" db="EMBL/GenBank/DDBJ databases">
        <title>Genome sequence and genetic diversity analysis of an under-domesticated orphan crop, white fonio (Digitaria exilis).</title>
        <authorList>
            <person name="Bennetzen J.L."/>
            <person name="Chen S."/>
            <person name="Ma X."/>
            <person name="Wang X."/>
            <person name="Yssel A.E.J."/>
            <person name="Chaluvadi S.R."/>
            <person name="Johnson M."/>
            <person name="Gangashetty P."/>
            <person name="Hamidou F."/>
            <person name="Sanogo M.D."/>
            <person name="Zwaenepoel A."/>
            <person name="Wallace J."/>
            <person name="Van De Peer Y."/>
            <person name="Van Deynze A."/>
        </authorList>
    </citation>
    <scope>NUCLEOTIDE SEQUENCE</scope>
    <source>
        <tissue evidence="11">Leaves</tissue>
    </source>
</reference>
<dbReference type="InterPro" id="IPR002182">
    <property type="entry name" value="NB-ARC"/>
</dbReference>
<dbReference type="InterPro" id="IPR042197">
    <property type="entry name" value="Apaf_helical"/>
</dbReference>
<evidence type="ECO:0000259" key="8">
    <source>
        <dbReference type="Pfam" id="PF18052"/>
    </source>
</evidence>
<dbReference type="AlphaFoldDB" id="A0A835BGT0"/>